<reference evidence="2" key="1">
    <citation type="journal article" date="2019" name="Int. J. Syst. Evol. Microbiol.">
        <title>The Global Catalogue of Microorganisms (GCM) 10K type strain sequencing project: providing services to taxonomists for standard genome sequencing and annotation.</title>
        <authorList>
            <consortium name="The Broad Institute Genomics Platform"/>
            <consortium name="The Broad Institute Genome Sequencing Center for Infectious Disease"/>
            <person name="Wu L."/>
            <person name="Ma J."/>
        </authorList>
    </citation>
    <scope>NUCLEOTIDE SEQUENCE [LARGE SCALE GENOMIC DNA]</scope>
    <source>
        <strain evidence="2">CGMCC 1.6964</strain>
    </source>
</reference>
<dbReference type="RefSeq" id="WP_018978986.1">
    <property type="nucleotide sequence ID" value="NZ_BMLN01000005.1"/>
</dbReference>
<dbReference type="InterPro" id="IPR035985">
    <property type="entry name" value="Ubiquitin-activating_enz"/>
</dbReference>
<dbReference type="Proteomes" id="UP000606653">
    <property type="component" value="Unassembled WGS sequence"/>
</dbReference>
<keyword evidence="2" id="KW-1185">Reference proteome</keyword>
<evidence type="ECO:0000313" key="1">
    <source>
        <dbReference type="EMBL" id="GGN99994.1"/>
    </source>
</evidence>
<dbReference type="InterPro" id="IPR022291">
    <property type="entry name" value="Bacteriocin_synth_cyclodeHase"/>
</dbReference>
<dbReference type="Gene3D" id="3.40.50.720">
    <property type="entry name" value="NAD(P)-binding Rossmann-like Domain"/>
    <property type="match status" value="1"/>
</dbReference>
<dbReference type="NCBIfam" id="TIGR03882">
    <property type="entry name" value="cyclo_dehyd_2"/>
    <property type="match status" value="1"/>
</dbReference>
<organism evidence="1 2">
    <name type="scientific">Saccharibacillus kuerlensis</name>
    <dbReference type="NCBI Taxonomy" id="459527"/>
    <lineage>
        <taxon>Bacteria</taxon>
        <taxon>Bacillati</taxon>
        <taxon>Bacillota</taxon>
        <taxon>Bacilli</taxon>
        <taxon>Bacillales</taxon>
        <taxon>Paenibacillaceae</taxon>
        <taxon>Saccharibacillus</taxon>
    </lineage>
</organism>
<sequence>MSRYLILHSEQDRVKAEKIAGILRGTGLSARLAKSLDEQDEAPELTIVLGSEERMSEWNVVANRRGLSWLPVRFNRLGGSLGPLVVPGVTACHECLKQRMVSLSSPSVLEAESGFELSWQIFAGIAALEVVKWSSRHKSSFAPLTLGHLLEFDAFHIEGELSAVHRVPTCPVCGVRRVAGLAAQPWREASLAVQV</sequence>
<comment type="caution">
    <text evidence="1">The sequence shown here is derived from an EMBL/GenBank/DDBJ whole genome shotgun (WGS) entry which is preliminary data.</text>
</comment>
<evidence type="ECO:0000313" key="2">
    <source>
        <dbReference type="Proteomes" id="UP000606653"/>
    </source>
</evidence>
<protein>
    <recommendedName>
        <fullName evidence="3">Bacteriocin biosynthesis cyclodehydratase domain-containing protein</fullName>
    </recommendedName>
</protein>
<gene>
    <name evidence="1" type="ORF">GCM10010969_20700</name>
</gene>
<proteinExistence type="predicted"/>
<evidence type="ECO:0008006" key="3">
    <source>
        <dbReference type="Google" id="ProtNLM"/>
    </source>
</evidence>
<accession>A0ABQ2L1X8</accession>
<name>A0ABQ2L1X8_9BACL</name>
<dbReference type="SUPFAM" id="SSF69572">
    <property type="entry name" value="Activating enzymes of the ubiquitin-like proteins"/>
    <property type="match status" value="1"/>
</dbReference>
<dbReference type="EMBL" id="BMLN01000005">
    <property type="protein sequence ID" value="GGN99994.1"/>
    <property type="molecule type" value="Genomic_DNA"/>
</dbReference>